<reference evidence="2 3" key="1">
    <citation type="journal article" date="2012" name="J. Bacteriol.">
        <title>Draft genome sequence of the nitrophenol-degrading actinomycete Rhodococcus imtechensis RKJ300.</title>
        <authorList>
            <person name="Vikram S."/>
            <person name="Kumar S."/>
            <person name="Subramanian S."/>
            <person name="Raghava G.P."/>
        </authorList>
    </citation>
    <scope>NUCLEOTIDE SEQUENCE [LARGE SCALE GENOMIC DNA]</scope>
    <source>
        <strain evidence="2 3">RKJ300</strain>
    </source>
</reference>
<accession>I0WM48</accession>
<dbReference type="PANTHER" id="PTHR30007">
    <property type="entry name" value="PHP DOMAIN PROTEIN"/>
    <property type="match status" value="1"/>
</dbReference>
<name>I0WM48_RHOOP</name>
<organism evidence="2 3">
    <name type="scientific">Rhodococcus opacus RKJ300 = JCM 13270</name>
    <dbReference type="NCBI Taxonomy" id="1165867"/>
    <lineage>
        <taxon>Bacteria</taxon>
        <taxon>Bacillati</taxon>
        <taxon>Actinomycetota</taxon>
        <taxon>Actinomycetes</taxon>
        <taxon>Mycobacteriales</taxon>
        <taxon>Nocardiaceae</taxon>
        <taxon>Rhodococcus</taxon>
    </lineage>
</organism>
<dbReference type="InterPro" id="IPR002559">
    <property type="entry name" value="Transposase_11"/>
</dbReference>
<gene>
    <name evidence="2" type="ORF">W59_23620</name>
</gene>
<protein>
    <submittedName>
        <fullName evidence="2">Putative transposase</fullName>
    </submittedName>
</protein>
<feature type="domain" description="Transposase IS4-like" evidence="1">
    <location>
        <begin position="26"/>
        <end position="130"/>
    </location>
</feature>
<dbReference type="PANTHER" id="PTHR30007:SF1">
    <property type="entry name" value="BLR1914 PROTEIN"/>
    <property type="match status" value="1"/>
</dbReference>
<comment type="caution">
    <text evidence="2">The sequence shown here is derived from an EMBL/GenBank/DDBJ whole genome shotgun (WGS) entry which is preliminary data.</text>
</comment>
<dbReference type="PATRIC" id="fig|1165867.3.peg.4820"/>
<dbReference type="AlphaFoldDB" id="I0WM48"/>
<dbReference type="EMBL" id="AJJH01000134">
    <property type="protein sequence ID" value="EID77464.1"/>
    <property type="molecule type" value="Genomic_DNA"/>
</dbReference>
<evidence type="ECO:0000259" key="1">
    <source>
        <dbReference type="Pfam" id="PF01609"/>
    </source>
</evidence>
<sequence>MPSRGFSRFFGSSATITGISGPSPVDRGKKGSQIHVLSEANGIPLVVDVSAANTHDSTLLQPMVSAIPAVKSRRGPRRRKPGTLRADRRYDYDKHRRWLREEGILPRIARRGIERNDRLSRYRWKIERTMCLAHRLPTPDHPLRTPRRALCRIPPSRDRARLLQEAPRMRQPLSRRDVFRELTRHVVERGADGGARRIL</sequence>
<dbReference type="GO" id="GO:0004803">
    <property type="term" value="F:transposase activity"/>
    <property type="evidence" value="ECO:0007669"/>
    <property type="project" value="InterPro"/>
</dbReference>
<proteinExistence type="predicted"/>
<evidence type="ECO:0000313" key="2">
    <source>
        <dbReference type="EMBL" id="EID77464.1"/>
    </source>
</evidence>
<dbReference type="GO" id="GO:0003677">
    <property type="term" value="F:DNA binding"/>
    <property type="evidence" value="ECO:0007669"/>
    <property type="project" value="InterPro"/>
</dbReference>
<dbReference type="GO" id="GO:0006313">
    <property type="term" value="P:DNA transposition"/>
    <property type="evidence" value="ECO:0007669"/>
    <property type="project" value="InterPro"/>
</dbReference>
<evidence type="ECO:0000313" key="3">
    <source>
        <dbReference type="Proteomes" id="UP000006447"/>
    </source>
</evidence>
<dbReference type="Pfam" id="PF01609">
    <property type="entry name" value="DDE_Tnp_1"/>
    <property type="match status" value="1"/>
</dbReference>
<dbReference type="Proteomes" id="UP000006447">
    <property type="component" value="Unassembled WGS sequence"/>
</dbReference>